<name>A0AAV3RRJ4_LITER</name>
<evidence type="ECO:0000259" key="3">
    <source>
        <dbReference type="Pfam" id="PF11250"/>
    </source>
</evidence>
<accession>A0AAV3RRJ4</accession>
<evidence type="ECO:0000313" key="4">
    <source>
        <dbReference type="EMBL" id="GAA0184089.1"/>
    </source>
</evidence>
<protein>
    <recommendedName>
        <fullName evidence="3">FAF domain-containing protein</fullName>
    </recommendedName>
</protein>
<comment type="similarity">
    <text evidence="1">Belongs to the fantastic four family.</text>
</comment>
<proteinExistence type="inferred from homology"/>
<gene>
    <name evidence="4" type="ORF">LIER_31391</name>
</gene>
<dbReference type="EMBL" id="BAABME010011651">
    <property type="protein sequence ID" value="GAA0184089.1"/>
    <property type="molecule type" value="Genomic_DNA"/>
</dbReference>
<dbReference type="Pfam" id="PF11250">
    <property type="entry name" value="FAF"/>
    <property type="match status" value="1"/>
</dbReference>
<evidence type="ECO:0000256" key="2">
    <source>
        <dbReference type="SAM" id="MobiDB-lite"/>
    </source>
</evidence>
<dbReference type="InterPro" id="IPR021410">
    <property type="entry name" value="FAF"/>
</dbReference>
<dbReference type="PANTHER" id="PTHR33155">
    <property type="entry name" value="FANTASTIC FOUR-LIKE PROTEIN (DUF3049)"/>
    <property type="match status" value="1"/>
</dbReference>
<organism evidence="4 5">
    <name type="scientific">Lithospermum erythrorhizon</name>
    <name type="common">Purple gromwell</name>
    <name type="synonym">Lithospermum officinale var. erythrorhizon</name>
    <dbReference type="NCBI Taxonomy" id="34254"/>
    <lineage>
        <taxon>Eukaryota</taxon>
        <taxon>Viridiplantae</taxon>
        <taxon>Streptophyta</taxon>
        <taxon>Embryophyta</taxon>
        <taxon>Tracheophyta</taxon>
        <taxon>Spermatophyta</taxon>
        <taxon>Magnoliopsida</taxon>
        <taxon>eudicotyledons</taxon>
        <taxon>Gunneridae</taxon>
        <taxon>Pentapetalae</taxon>
        <taxon>asterids</taxon>
        <taxon>lamiids</taxon>
        <taxon>Boraginales</taxon>
        <taxon>Boraginaceae</taxon>
        <taxon>Boraginoideae</taxon>
        <taxon>Lithospermeae</taxon>
        <taxon>Lithospermum</taxon>
    </lineage>
</organism>
<keyword evidence="5" id="KW-1185">Reference proteome</keyword>
<dbReference type="Proteomes" id="UP001454036">
    <property type="component" value="Unassembled WGS sequence"/>
</dbReference>
<dbReference type="AlphaFoldDB" id="A0AAV3RRJ4"/>
<evidence type="ECO:0000256" key="1">
    <source>
        <dbReference type="ARBA" id="ARBA00008690"/>
    </source>
</evidence>
<comment type="caution">
    <text evidence="4">The sequence shown here is derived from an EMBL/GenBank/DDBJ whole genome shotgun (WGS) entry which is preliminary data.</text>
</comment>
<evidence type="ECO:0000313" key="5">
    <source>
        <dbReference type="Proteomes" id="UP001454036"/>
    </source>
</evidence>
<dbReference type="PANTHER" id="PTHR33155:SF8">
    <property type="entry name" value="PROTEIN FANTASTIC FOUR 1"/>
    <property type="match status" value="1"/>
</dbReference>
<feature type="region of interest" description="Disordered" evidence="2">
    <location>
        <begin position="261"/>
        <end position="281"/>
    </location>
</feature>
<feature type="domain" description="FAF" evidence="3">
    <location>
        <begin position="170"/>
        <end position="222"/>
    </location>
</feature>
<reference evidence="4 5" key="1">
    <citation type="submission" date="2024-01" db="EMBL/GenBank/DDBJ databases">
        <title>The complete chloroplast genome sequence of Lithospermum erythrorhizon: insights into the phylogenetic relationship among Boraginaceae species and the maternal lineages of purple gromwells.</title>
        <authorList>
            <person name="Okada T."/>
            <person name="Watanabe K."/>
        </authorList>
    </citation>
    <scope>NUCLEOTIDE SEQUENCE [LARGE SCALE GENOMIC DNA]</scope>
</reference>
<sequence length="322" mass="36447">MSSSACRGLQSCLEPRFFEPNILMHNLSPPISNHFNSFPFLEEKPQEKEQNISQTENNSCIGNCNNLYDNGENLGGWSFIHTFRHTSNNIKQGKTETEQPYIHSLVKKNSSTLSSKSLEMCTESLGSETGSDISENNDVFGSMLTETDNFYVPQRSKPRKITKKFNHKVEFPPPLTSISGIDRVQVRPQRVGGRLVLEAVTLPPCNAYFQAERVDGRLRLSFMKGNNAEYDNEQSDVDEEDIEKLEEEYNVVEEVKCNCKDIDDGENDDGSSSSSDEEIRRKNAEKIGCEIEVGELQWMRRCKGGNRKGMTSCFETYCMAIS</sequence>
<dbReference type="InterPro" id="IPR046431">
    <property type="entry name" value="FAF_dom"/>
</dbReference>